<dbReference type="OrthoDB" id="4173905at2759"/>
<dbReference type="SUPFAM" id="SSF64005">
    <property type="entry name" value="Undecaprenyl diphosphate synthase"/>
    <property type="match status" value="1"/>
</dbReference>
<dbReference type="Pfam" id="PF01255">
    <property type="entry name" value="Prenyltransf"/>
    <property type="match status" value="1"/>
</dbReference>
<gene>
    <name evidence="4" type="ORF">STCU_08863</name>
</gene>
<dbReference type="InterPro" id="IPR001441">
    <property type="entry name" value="UPP_synth-like"/>
</dbReference>
<proteinExistence type="inferred from homology"/>
<dbReference type="PANTHER" id="PTHR10291">
    <property type="entry name" value="DEHYDRODOLICHYL DIPHOSPHATE SYNTHASE FAMILY MEMBER"/>
    <property type="match status" value="1"/>
</dbReference>
<dbReference type="EC" id="2.5.1.-" evidence="3"/>
<keyword evidence="2 3" id="KW-0808">Transferase</keyword>
<keyword evidence="3" id="KW-1133">Transmembrane helix</keyword>
<keyword evidence="5" id="KW-1185">Reference proteome</keyword>
<name>S9TQV5_9TRYP</name>
<dbReference type="HAMAP" id="MF_01139">
    <property type="entry name" value="ISPT"/>
    <property type="match status" value="1"/>
</dbReference>
<accession>S9TQV5</accession>
<evidence type="ECO:0000256" key="1">
    <source>
        <dbReference type="ARBA" id="ARBA00005432"/>
    </source>
</evidence>
<dbReference type="EMBL" id="ATMH01008863">
    <property type="protein sequence ID" value="EPY20732.1"/>
    <property type="molecule type" value="Genomic_DNA"/>
</dbReference>
<comment type="similarity">
    <text evidence="1 3">Belongs to the UPP synthase family.</text>
</comment>
<dbReference type="AlphaFoldDB" id="S9TQV5"/>
<protein>
    <recommendedName>
        <fullName evidence="3">Alkyl transferase</fullName>
        <ecNumber evidence="3">2.5.1.-</ecNumber>
    </recommendedName>
</protein>
<feature type="transmembrane region" description="Helical" evidence="3">
    <location>
        <begin position="32"/>
        <end position="57"/>
    </location>
</feature>
<keyword evidence="3" id="KW-0812">Transmembrane</keyword>
<evidence type="ECO:0000256" key="3">
    <source>
        <dbReference type="RuleBase" id="RU363018"/>
    </source>
</evidence>
<dbReference type="NCBIfam" id="TIGR00055">
    <property type="entry name" value="uppS"/>
    <property type="match status" value="1"/>
</dbReference>
<comment type="caution">
    <text evidence="4">The sequence shown here is derived from an EMBL/GenBank/DDBJ whole genome shotgun (WGS) entry which is preliminary data.</text>
</comment>
<dbReference type="GO" id="GO:0005783">
    <property type="term" value="C:endoplasmic reticulum"/>
    <property type="evidence" value="ECO:0007669"/>
    <property type="project" value="TreeGrafter"/>
</dbReference>
<dbReference type="Gene3D" id="3.40.1180.10">
    <property type="entry name" value="Decaprenyl diphosphate synthase-like"/>
    <property type="match status" value="1"/>
</dbReference>
<dbReference type="GO" id="GO:0045547">
    <property type="term" value="F:ditrans,polycis-polyprenyl diphosphate synthase [(2E,6E)-farnesyl diphosphate specific] activity"/>
    <property type="evidence" value="ECO:0007669"/>
    <property type="project" value="TreeGrafter"/>
</dbReference>
<reference evidence="4 5" key="1">
    <citation type="journal article" date="2013" name="PLoS ONE">
        <title>Predicting the Proteins of Angomonas deanei, Strigomonas culicis and Their Respective Endosymbionts Reveals New Aspects of the Trypanosomatidae Family.</title>
        <authorList>
            <person name="Motta M.C."/>
            <person name="Martins A.C."/>
            <person name="de Souza S.S."/>
            <person name="Catta-Preta C.M."/>
            <person name="Silva R."/>
            <person name="Klein C.C."/>
            <person name="de Almeida L.G."/>
            <person name="de Lima Cunha O."/>
            <person name="Ciapina L.P."/>
            <person name="Brocchi M."/>
            <person name="Colabardini A.C."/>
            <person name="de Araujo Lima B."/>
            <person name="Machado C.R."/>
            <person name="de Almeida Soares C.M."/>
            <person name="Probst C.M."/>
            <person name="de Menezes C.B."/>
            <person name="Thompson C.E."/>
            <person name="Bartholomeu D.C."/>
            <person name="Gradia D.F."/>
            <person name="Pavoni D.P."/>
            <person name="Grisard E.C."/>
            <person name="Fantinatti-Garboggini F."/>
            <person name="Marchini F.K."/>
            <person name="Rodrigues-Luiz G.F."/>
            <person name="Wagner G."/>
            <person name="Goldman G.H."/>
            <person name="Fietto J.L."/>
            <person name="Elias M.C."/>
            <person name="Goldman M.H."/>
            <person name="Sagot M.F."/>
            <person name="Pereira M."/>
            <person name="Stoco P.H."/>
            <person name="de Mendonca-Neto R.P."/>
            <person name="Teixeira S.M."/>
            <person name="Maciel T.E."/>
            <person name="de Oliveira Mendes T.A."/>
            <person name="Urmenyi T.P."/>
            <person name="de Souza W."/>
            <person name="Schenkman S."/>
            <person name="de Vasconcelos A.T."/>
        </authorList>
    </citation>
    <scope>NUCLEOTIDE SEQUENCE [LARGE SCALE GENOMIC DNA]</scope>
</reference>
<dbReference type="InterPro" id="IPR036424">
    <property type="entry name" value="UPP_synth-like_sf"/>
</dbReference>
<dbReference type="CDD" id="cd00475">
    <property type="entry name" value="Cis_IPPS"/>
    <property type="match status" value="1"/>
</dbReference>
<organism evidence="4 5">
    <name type="scientific">Strigomonas culicis</name>
    <dbReference type="NCBI Taxonomy" id="28005"/>
    <lineage>
        <taxon>Eukaryota</taxon>
        <taxon>Discoba</taxon>
        <taxon>Euglenozoa</taxon>
        <taxon>Kinetoplastea</taxon>
        <taxon>Metakinetoplastina</taxon>
        <taxon>Trypanosomatida</taxon>
        <taxon>Trypanosomatidae</taxon>
        <taxon>Strigomonadinae</taxon>
        <taxon>Strigomonas</taxon>
    </lineage>
</organism>
<sequence>MGDELRFHTMPGPSFSSSSTPHMTLLADSCSLFGLSFIMILFSFALVSALCTLYVVYSNTRRLLELKRKTALEISERTTPLSYEQHGVSHLAVIMDGNRRYGKVNSTQVPTNAQQSELTALCSSLSGRPKGAATAQWVRQQYSMFLSLIQCSALDGHRLGGEKLMDFIVYCIEMEIPMLTVYAFSTDNWSRPSQEVDVLISLFFFFFDRIRRMSETYGIFIRFISTQPERLPRHVLELMKEVECESRHHHPRRITVNVCVSYSGQTEVLAACNRLLEKRLHTAERAPVTKEELGGEMLRSVTQADFEGEDASVFSSPSQREPQLMLRTSGEQRISNFLLYESAYTEFVFVEKTWPEITKHDLIHALGQYAKRDKRMGK</sequence>
<evidence type="ECO:0000313" key="5">
    <source>
        <dbReference type="Proteomes" id="UP000015354"/>
    </source>
</evidence>
<evidence type="ECO:0000256" key="2">
    <source>
        <dbReference type="ARBA" id="ARBA00022679"/>
    </source>
</evidence>
<dbReference type="GO" id="GO:0016094">
    <property type="term" value="P:polyprenol biosynthetic process"/>
    <property type="evidence" value="ECO:0007669"/>
    <property type="project" value="TreeGrafter"/>
</dbReference>
<dbReference type="PANTHER" id="PTHR10291:SF43">
    <property type="entry name" value="DEHYDRODOLICHYL DIPHOSPHATE SYNTHASE COMPLEX SUBUNIT DHDDS"/>
    <property type="match status" value="1"/>
</dbReference>
<dbReference type="Proteomes" id="UP000015354">
    <property type="component" value="Unassembled WGS sequence"/>
</dbReference>
<keyword evidence="3" id="KW-0472">Membrane</keyword>
<evidence type="ECO:0000313" key="4">
    <source>
        <dbReference type="EMBL" id="EPY20732.1"/>
    </source>
</evidence>